<name>A0ABN1KCN0_9BURK</name>
<keyword evidence="2" id="KW-1185">Reference proteome</keyword>
<reference evidence="1 2" key="1">
    <citation type="journal article" date="2019" name="Int. J. Syst. Evol. Microbiol.">
        <title>The Global Catalogue of Microorganisms (GCM) 10K type strain sequencing project: providing services to taxonomists for standard genome sequencing and annotation.</title>
        <authorList>
            <consortium name="The Broad Institute Genomics Platform"/>
            <consortium name="The Broad Institute Genome Sequencing Center for Infectious Disease"/>
            <person name="Wu L."/>
            <person name="Ma J."/>
        </authorList>
    </citation>
    <scope>NUCLEOTIDE SEQUENCE [LARGE SCALE GENOMIC DNA]</scope>
    <source>
        <strain evidence="1 2">JCM 15503</strain>
    </source>
</reference>
<protein>
    <recommendedName>
        <fullName evidence="3">MSHA biogenesis protein MshO</fullName>
    </recommendedName>
</protein>
<comment type="caution">
    <text evidence="1">The sequence shown here is derived from an EMBL/GenBank/DDBJ whole genome shotgun (WGS) entry which is preliminary data.</text>
</comment>
<proteinExistence type="predicted"/>
<sequence length="263" mass="26699">MVIVLSGIIVGIVAKFIAVPVLGYLSANARANLADTADGALRRIGRELHASLPNSVRVNSAGTEVELIPVTAAARFMTEGSGALEFGVTDTDFDLMGPPIALAANQWFVVYNLGAGITGSDAYAASSSAADQAASNRRSISSGAGSVSHLTIASAAGLPVSDYAAPFRGFVVNAPVTFRCDLSAGTLTRYSGYGFNAAQPDPPSGGSSALLASGVTACQFSMDAVAVAARAALVSLRLQLSTTTTSGTETVSLHHAVHIDNLP</sequence>
<dbReference type="EMBL" id="BAAAEW010000033">
    <property type="protein sequence ID" value="GAA0762205.1"/>
    <property type="molecule type" value="Genomic_DNA"/>
</dbReference>
<evidence type="ECO:0000313" key="2">
    <source>
        <dbReference type="Proteomes" id="UP001500279"/>
    </source>
</evidence>
<dbReference type="Proteomes" id="UP001500279">
    <property type="component" value="Unassembled WGS sequence"/>
</dbReference>
<organism evidence="1 2">
    <name type="scientific">Ideonella azotifigens</name>
    <dbReference type="NCBI Taxonomy" id="513160"/>
    <lineage>
        <taxon>Bacteria</taxon>
        <taxon>Pseudomonadati</taxon>
        <taxon>Pseudomonadota</taxon>
        <taxon>Betaproteobacteria</taxon>
        <taxon>Burkholderiales</taxon>
        <taxon>Sphaerotilaceae</taxon>
        <taxon>Ideonella</taxon>
    </lineage>
</organism>
<gene>
    <name evidence="1" type="ORF">GCM10009107_46440</name>
</gene>
<evidence type="ECO:0000313" key="1">
    <source>
        <dbReference type="EMBL" id="GAA0762205.1"/>
    </source>
</evidence>
<accession>A0ABN1KCN0</accession>
<evidence type="ECO:0008006" key="3">
    <source>
        <dbReference type="Google" id="ProtNLM"/>
    </source>
</evidence>